<gene>
    <name evidence="1" type="ORF">HMPREF0402_02715</name>
</gene>
<dbReference type="HOGENOM" id="CLU_175462_0_2_0"/>
<dbReference type="RefSeq" id="WP_008698493.1">
    <property type="nucleotide sequence ID" value="NZ_KE161009.1"/>
</dbReference>
<evidence type="ECO:0000313" key="2">
    <source>
        <dbReference type="Proteomes" id="UP000003233"/>
    </source>
</evidence>
<dbReference type="InterPro" id="IPR008861">
    <property type="entry name" value="GpX-like"/>
</dbReference>
<dbReference type="PATRIC" id="fig|457404.5.peg.2442"/>
<dbReference type="BioCyc" id="FSP457404-HMP:GTSQ-2741-MONOMER"/>
<dbReference type="Pfam" id="PF05489">
    <property type="entry name" value="Phage_tail_X"/>
    <property type="match status" value="1"/>
</dbReference>
<dbReference type="EMBL" id="AGWJ02000022">
    <property type="protein sequence ID" value="EHO79453.1"/>
    <property type="molecule type" value="Genomic_DNA"/>
</dbReference>
<dbReference type="Proteomes" id="UP000003233">
    <property type="component" value="Unassembled WGS sequence"/>
</dbReference>
<reference evidence="1 2" key="1">
    <citation type="submission" date="2012-07" db="EMBL/GenBank/DDBJ databases">
        <title>The Genome Sequence of Fusobacterium ulcerans 12_1B.</title>
        <authorList>
            <consortium name="The Broad Institute Genome Sequencing Platform"/>
            <person name="Earl A."/>
            <person name="Ward D."/>
            <person name="Feldgarden M."/>
            <person name="Gevers D."/>
            <person name="Strauss J."/>
            <person name="Ambrose C.E."/>
            <person name="Allen-Vercoe E."/>
            <person name="Walker B."/>
            <person name="Young S.K."/>
            <person name="Zeng Q."/>
            <person name="Gargeya S."/>
            <person name="Fitzgerald M."/>
            <person name="Haas B."/>
            <person name="Abouelleil A."/>
            <person name="Alvarado L."/>
            <person name="Arachchi H.M."/>
            <person name="Berlin A.M."/>
            <person name="Chapman S.B."/>
            <person name="Goldberg J."/>
            <person name="Griggs A."/>
            <person name="Gujja S."/>
            <person name="Hansen M."/>
            <person name="Howarth C."/>
            <person name="Imamovic A."/>
            <person name="Larimer J."/>
            <person name="McCowen C."/>
            <person name="Montmayeur A."/>
            <person name="Murphy C."/>
            <person name="Neiman D."/>
            <person name="Pearson M."/>
            <person name="Priest M."/>
            <person name="Roberts A."/>
            <person name="Saif S."/>
            <person name="Shea T."/>
            <person name="Sisk P."/>
            <person name="Sykes S."/>
            <person name="Wortman J."/>
            <person name="Nusbaum C."/>
            <person name="Birren B."/>
        </authorList>
    </citation>
    <scope>NUCLEOTIDE SEQUENCE [LARGE SCALE GENOMIC DNA]</scope>
    <source>
        <strain evidence="1 2">12_1B</strain>
    </source>
</reference>
<evidence type="ECO:0000313" key="1">
    <source>
        <dbReference type="EMBL" id="EHO79453.1"/>
    </source>
</evidence>
<evidence type="ECO:0008006" key="3">
    <source>
        <dbReference type="Google" id="ProtNLM"/>
    </source>
</evidence>
<comment type="caution">
    <text evidence="1">The sequence shown here is derived from an EMBL/GenBank/DDBJ whole genome shotgun (WGS) entry which is preliminary data.</text>
</comment>
<accession>H1PWC2</accession>
<protein>
    <recommendedName>
        <fullName evidence="3">Phage tail protein X</fullName>
    </recommendedName>
</protein>
<organism evidence="1 2">
    <name type="scientific">Fusobacterium ulcerans 12-1B</name>
    <dbReference type="NCBI Taxonomy" id="457404"/>
    <lineage>
        <taxon>Bacteria</taxon>
        <taxon>Fusobacteriati</taxon>
        <taxon>Fusobacteriota</taxon>
        <taxon>Fusobacteriia</taxon>
        <taxon>Fusobacteriales</taxon>
        <taxon>Fusobacteriaceae</taxon>
        <taxon>Fusobacterium</taxon>
    </lineage>
</organism>
<proteinExistence type="predicted"/>
<keyword evidence="2" id="KW-1185">Reference proteome</keyword>
<name>H1PWC2_9FUSO</name>
<dbReference type="AlphaFoldDB" id="H1PWC2"/>
<sequence length="68" mass="7972">MADKKYTTILGDTWDSIAYKIYGDSKAYNTLLELNQEYIDVIVFDAGKIINYKEENTTYEADVPPWRR</sequence>